<sequence>MAKFSREQIQQQINAHFVREGVEKGIALTLAMRGADHYCDSANATVISSIAHAKTFLKSTKRIKGAPDIKRNQGRARR</sequence>
<organism evidence="1 2">
    <name type="scientific">Rahnella sp. (strain Y9602)</name>
    <dbReference type="NCBI Taxonomy" id="2703885"/>
    <lineage>
        <taxon>Bacteria</taxon>
        <taxon>Pseudomonadati</taxon>
        <taxon>Pseudomonadota</taxon>
        <taxon>Gammaproteobacteria</taxon>
        <taxon>Enterobacterales</taxon>
        <taxon>Yersiniaceae</taxon>
        <taxon>Rahnella</taxon>
    </lineage>
</organism>
<accession>A0A0H3FNR5</accession>
<evidence type="ECO:0000313" key="2">
    <source>
        <dbReference type="Proteomes" id="UP000007257"/>
    </source>
</evidence>
<geneLocation type="plasmid" evidence="1 2">
    <name>pRAHAQ01</name>
</geneLocation>
<dbReference type="HOGENOM" id="CLU_2541824_0_0_6"/>
<keyword evidence="1" id="KW-0614">Plasmid</keyword>
<name>A0A0H3FNR5_RAHSY</name>
<evidence type="ECO:0000313" key="1">
    <source>
        <dbReference type="EMBL" id="ADW76538.1"/>
    </source>
</evidence>
<gene>
    <name evidence="1" type="ordered locus">Rahaq_4963</name>
</gene>
<protein>
    <submittedName>
        <fullName evidence="1">OmpA/MotB domain protein</fullName>
    </submittedName>
</protein>
<dbReference type="Proteomes" id="UP000007257">
    <property type="component" value="Plasmid pRAHAQ01"/>
</dbReference>
<proteinExistence type="predicted"/>
<dbReference type="RefSeq" id="WP_013578219.1">
    <property type="nucleotide sequence ID" value="NC_015062.1"/>
</dbReference>
<reference evidence="2" key="1">
    <citation type="submission" date="2011-01" db="EMBL/GenBank/DDBJ databases">
        <title>Complete sequence of plasmid1 of Rahnella sp. Y9602.</title>
        <authorList>
            <consortium name="US DOE Joint Genome Institute"/>
            <person name="Lucas S."/>
            <person name="Copeland A."/>
            <person name="Lapidus A."/>
            <person name="Cheng J.-F."/>
            <person name="Goodwin L."/>
            <person name="Pitluck S."/>
            <person name="Lu M."/>
            <person name="Detter J.C."/>
            <person name="Han C."/>
            <person name="Tapia R."/>
            <person name="Land M."/>
            <person name="Hauser L."/>
            <person name="Kyrpides N."/>
            <person name="Ivanova N."/>
            <person name="Ovchinnikova G."/>
            <person name="Pagani I."/>
            <person name="Sobecky P.A."/>
            <person name="Martinez R.J."/>
            <person name="Woyke T."/>
        </authorList>
    </citation>
    <scope>NUCLEOTIDE SEQUENCE [LARGE SCALE GENOMIC DNA]</scope>
    <source>
        <strain evidence="2">Y9602</strain>
        <plasmid evidence="2">pRAHAQ01</plasmid>
    </source>
</reference>
<reference evidence="1 2" key="2">
    <citation type="journal article" date="2012" name="J. Bacteriol.">
        <title>Complete Genome Sequence of Rahnella sp. Strain Y9602, a Gammaproteobacterium Isolate from Metal- and Radionuclide-Contaminated Soil.</title>
        <authorList>
            <person name="Martinez R.J."/>
            <person name="Bruce D."/>
            <person name="Detter C."/>
            <person name="Goodwin L.A."/>
            <person name="Han J."/>
            <person name="Han C.S."/>
            <person name="Held B."/>
            <person name="Land M.L."/>
            <person name="Mikhailova N."/>
            <person name="Nolan M."/>
            <person name="Pennacchio L."/>
            <person name="Pitluck S."/>
            <person name="Tapia R."/>
            <person name="Woyke T."/>
            <person name="Sobecky P.A."/>
        </authorList>
    </citation>
    <scope>NUCLEOTIDE SEQUENCE [LARGE SCALE GENOMIC DNA]</scope>
    <source>
        <strain evidence="1 2">Y9602</strain>
        <plasmid evidence="1">pRAHAQ01</plasmid>
    </source>
</reference>
<dbReference type="OrthoDB" id="6496377at2"/>
<dbReference type="KEGG" id="rah:Rahaq_4963"/>
<dbReference type="AlphaFoldDB" id="A0A0H3FNR5"/>
<dbReference type="EMBL" id="CP002506">
    <property type="protein sequence ID" value="ADW76538.1"/>
    <property type="molecule type" value="Genomic_DNA"/>
</dbReference>